<accession>A0A8J8KB80</accession>
<evidence type="ECO:0000256" key="6">
    <source>
        <dbReference type="ARBA" id="ARBA00022989"/>
    </source>
</evidence>
<comment type="similarity">
    <text evidence="8">Belongs to the TRAP transporter small permease family.</text>
</comment>
<evidence type="ECO:0000256" key="3">
    <source>
        <dbReference type="ARBA" id="ARBA00022475"/>
    </source>
</evidence>
<evidence type="ECO:0000313" key="11">
    <source>
        <dbReference type="EMBL" id="NSL51367.1"/>
    </source>
</evidence>
<evidence type="ECO:0000256" key="4">
    <source>
        <dbReference type="ARBA" id="ARBA00022519"/>
    </source>
</evidence>
<proteinExistence type="inferred from homology"/>
<gene>
    <name evidence="11" type="ORF">HR057_06225</name>
</gene>
<keyword evidence="7 9" id="KW-0472">Membrane</keyword>
<feature type="domain" description="Tripartite ATP-independent periplasmic transporters DctQ component" evidence="10">
    <location>
        <begin position="27"/>
        <end position="154"/>
    </location>
</feature>
<dbReference type="Pfam" id="PF04290">
    <property type="entry name" value="DctQ"/>
    <property type="match status" value="1"/>
</dbReference>
<organism evidence="11 12">
    <name type="scientific">Calidifontibacillus erzurumensis</name>
    <dbReference type="NCBI Taxonomy" id="2741433"/>
    <lineage>
        <taxon>Bacteria</taxon>
        <taxon>Bacillati</taxon>
        <taxon>Bacillota</taxon>
        <taxon>Bacilli</taxon>
        <taxon>Bacillales</taxon>
        <taxon>Bacillaceae</taxon>
        <taxon>Calidifontibacillus/Schinkia group</taxon>
        <taxon>Calidifontibacillus</taxon>
    </lineage>
</organism>
<keyword evidence="6 9" id="KW-1133">Transmembrane helix</keyword>
<keyword evidence="12" id="KW-1185">Reference proteome</keyword>
<feature type="transmembrane region" description="Helical" evidence="9">
    <location>
        <begin position="47"/>
        <end position="65"/>
    </location>
</feature>
<evidence type="ECO:0000256" key="1">
    <source>
        <dbReference type="ARBA" id="ARBA00004429"/>
    </source>
</evidence>
<keyword evidence="4" id="KW-0997">Cell inner membrane</keyword>
<feature type="transmembrane region" description="Helical" evidence="9">
    <location>
        <begin position="127"/>
        <end position="146"/>
    </location>
</feature>
<dbReference type="PANTHER" id="PTHR35011:SF2">
    <property type="entry name" value="2,3-DIKETO-L-GULONATE TRAP TRANSPORTER SMALL PERMEASE PROTEIN YIAM"/>
    <property type="match status" value="1"/>
</dbReference>
<dbReference type="InterPro" id="IPR007387">
    <property type="entry name" value="TRAP_DctQ"/>
</dbReference>
<feature type="transmembrane region" description="Helical" evidence="9">
    <location>
        <begin position="14"/>
        <end position="35"/>
    </location>
</feature>
<comment type="subcellular location">
    <subcellularLocation>
        <location evidence="1">Cell inner membrane</location>
        <topology evidence="1">Multi-pass membrane protein</topology>
    </subcellularLocation>
</comment>
<dbReference type="InterPro" id="IPR055348">
    <property type="entry name" value="DctQ"/>
</dbReference>
<dbReference type="Proteomes" id="UP000625804">
    <property type="component" value="Unassembled WGS sequence"/>
</dbReference>
<evidence type="ECO:0000313" key="12">
    <source>
        <dbReference type="Proteomes" id="UP000625804"/>
    </source>
</evidence>
<comment type="caution">
    <text evidence="11">The sequence shown here is derived from an EMBL/GenBank/DDBJ whole genome shotgun (WGS) entry which is preliminary data.</text>
</comment>
<evidence type="ECO:0000259" key="10">
    <source>
        <dbReference type="Pfam" id="PF04290"/>
    </source>
</evidence>
<keyword evidence="2" id="KW-0813">Transport</keyword>
<evidence type="ECO:0000256" key="2">
    <source>
        <dbReference type="ARBA" id="ARBA00022448"/>
    </source>
</evidence>
<dbReference type="PANTHER" id="PTHR35011">
    <property type="entry name" value="2,3-DIKETO-L-GULONATE TRAP TRANSPORTER SMALL PERMEASE PROTEIN YIAM"/>
    <property type="match status" value="1"/>
</dbReference>
<dbReference type="AlphaFoldDB" id="A0A8J8KB80"/>
<dbReference type="RefSeq" id="WP_173730570.1">
    <property type="nucleotide sequence ID" value="NZ_JABTTE010000005.1"/>
</dbReference>
<evidence type="ECO:0000256" key="8">
    <source>
        <dbReference type="ARBA" id="ARBA00038436"/>
    </source>
</evidence>
<dbReference type="EMBL" id="JABTTE010000005">
    <property type="protein sequence ID" value="NSL51367.1"/>
    <property type="molecule type" value="Genomic_DNA"/>
</dbReference>
<evidence type="ECO:0000256" key="5">
    <source>
        <dbReference type="ARBA" id="ARBA00022692"/>
    </source>
</evidence>
<dbReference type="GO" id="GO:0022857">
    <property type="term" value="F:transmembrane transporter activity"/>
    <property type="evidence" value="ECO:0007669"/>
    <property type="project" value="TreeGrafter"/>
</dbReference>
<keyword evidence="5 9" id="KW-0812">Transmembrane</keyword>
<sequence length="170" mass="18725">MNVLDKVVSRLEEILCGLALSLATTFAFIEVILRRGFGSSLGFTQEAVNYLLIFVGLIGASIGVREKVHLGVDLLIKQFSPKTQKVMILVIYTLNVLFCIIVAIIGYQHVAILANFGLVSPEMEIPMYIPKGIVAVAFTLMTFRYLQELVKAIKTPTEQLLAEQQEGGAH</sequence>
<dbReference type="GO" id="GO:0015740">
    <property type="term" value="P:C4-dicarboxylate transport"/>
    <property type="evidence" value="ECO:0007669"/>
    <property type="project" value="TreeGrafter"/>
</dbReference>
<dbReference type="GO" id="GO:0005886">
    <property type="term" value="C:plasma membrane"/>
    <property type="evidence" value="ECO:0007669"/>
    <property type="project" value="UniProtKB-SubCell"/>
</dbReference>
<protein>
    <submittedName>
        <fullName evidence="11">TRAP transporter small permease</fullName>
    </submittedName>
</protein>
<evidence type="ECO:0000256" key="9">
    <source>
        <dbReference type="SAM" id="Phobius"/>
    </source>
</evidence>
<reference evidence="11" key="1">
    <citation type="submission" date="2020-06" db="EMBL/GenBank/DDBJ databases">
        <title>A novel thermopfilic bacterium from Erzurum, Turkey.</title>
        <authorList>
            <person name="Adiguzel A."/>
            <person name="Ay H."/>
            <person name="Baltaci M.O."/>
        </authorList>
    </citation>
    <scope>NUCLEOTIDE SEQUENCE</scope>
    <source>
        <strain evidence="11">P2</strain>
    </source>
</reference>
<keyword evidence="3" id="KW-1003">Cell membrane</keyword>
<feature type="transmembrane region" description="Helical" evidence="9">
    <location>
        <begin position="86"/>
        <end position="107"/>
    </location>
</feature>
<evidence type="ECO:0000256" key="7">
    <source>
        <dbReference type="ARBA" id="ARBA00023136"/>
    </source>
</evidence>
<name>A0A8J8KB80_9BACI</name>